<protein>
    <submittedName>
        <fullName evidence="2">Helix-turn-helix transcriptional regulator</fullName>
    </submittedName>
</protein>
<dbReference type="EMBL" id="JAQRFI010000082">
    <property type="protein sequence ID" value="MDC9591413.1"/>
    <property type="molecule type" value="Genomic_DNA"/>
</dbReference>
<dbReference type="Gene3D" id="1.10.260.40">
    <property type="entry name" value="lambda repressor-like DNA-binding domains"/>
    <property type="match status" value="1"/>
</dbReference>
<dbReference type="CDD" id="cd00093">
    <property type="entry name" value="HTH_XRE"/>
    <property type="match status" value="1"/>
</dbReference>
<accession>A0ABT5LJX4</accession>
<gene>
    <name evidence="2" type="ORF">PSI23_19535</name>
</gene>
<dbReference type="RefSeq" id="WP_273556640.1">
    <property type="nucleotide sequence ID" value="NZ_JAQRFI010000082.1"/>
</dbReference>
<name>A0ABT5LJX4_9GAMM</name>
<comment type="caution">
    <text evidence="2">The sequence shown here is derived from an EMBL/GenBank/DDBJ whole genome shotgun (WGS) entry which is preliminary data.</text>
</comment>
<dbReference type="PROSITE" id="PS50943">
    <property type="entry name" value="HTH_CROC1"/>
    <property type="match status" value="1"/>
</dbReference>
<feature type="domain" description="HTH cro/C1-type" evidence="1">
    <location>
        <begin position="4"/>
        <end position="63"/>
    </location>
</feature>
<proteinExistence type="predicted"/>
<evidence type="ECO:0000259" key="1">
    <source>
        <dbReference type="PROSITE" id="PS50943"/>
    </source>
</evidence>
<dbReference type="InterPro" id="IPR010982">
    <property type="entry name" value="Lambda_DNA-bd_dom_sf"/>
</dbReference>
<dbReference type="Pfam" id="PF01381">
    <property type="entry name" value="HTH_3"/>
    <property type="match status" value="1"/>
</dbReference>
<keyword evidence="3" id="KW-1185">Reference proteome</keyword>
<dbReference type="Proteomes" id="UP001217178">
    <property type="component" value="Unassembled WGS sequence"/>
</dbReference>
<dbReference type="InterPro" id="IPR001387">
    <property type="entry name" value="Cro/C1-type_HTH"/>
</dbReference>
<evidence type="ECO:0000313" key="3">
    <source>
        <dbReference type="Proteomes" id="UP001217178"/>
    </source>
</evidence>
<dbReference type="SMART" id="SM00530">
    <property type="entry name" value="HTH_XRE"/>
    <property type="match status" value="1"/>
</dbReference>
<dbReference type="SUPFAM" id="SSF47413">
    <property type="entry name" value="lambda repressor-like DNA-binding domains"/>
    <property type="match status" value="1"/>
</dbReference>
<evidence type="ECO:0000313" key="2">
    <source>
        <dbReference type="EMBL" id="MDC9591413.1"/>
    </source>
</evidence>
<sequence>MNKISLARKQAGLTQQQLAALLGWKQSRIGNYESGARTPNINSCRQIVAALNTQGVECSLDSLFPLLECGE</sequence>
<organism evidence="2 3">
    <name type="scientific">Xenorhabdus yunnanensis</name>
    <dbReference type="NCBI Taxonomy" id="3025878"/>
    <lineage>
        <taxon>Bacteria</taxon>
        <taxon>Pseudomonadati</taxon>
        <taxon>Pseudomonadota</taxon>
        <taxon>Gammaproteobacteria</taxon>
        <taxon>Enterobacterales</taxon>
        <taxon>Morganellaceae</taxon>
        <taxon>Xenorhabdus</taxon>
    </lineage>
</organism>
<reference evidence="2 3" key="1">
    <citation type="submission" date="2023-02" db="EMBL/GenBank/DDBJ databases">
        <title>Entomopathogenic bacteria.</title>
        <authorList>
            <person name="Machado R.A."/>
        </authorList>
    </citation>
    <scope>NUCLEOTIDE SEQUENCE [LARGE SCALE GENOMIC DNA]</scope>
    <source>
        <strain evidence="2 3">XENO-10</strain>
    </source>
</reference>